<evidence type="ECO:0000256" key="7">
    <source>
        <dbReference type="ARBA" id="ARBA00048475"/>
    </source>
</evidence>
<dbReference type="Pfam" id="PF01259">
    <property type="entry name" value="SAICAR_synt"/>
    <property type="match status" value="1"/>
</dbReference>
<dbReference type="Gene3D" id="3.30.470.20">
    <property type="entry name" value="ATP-grasp fold, B domain"/>
    <property type="match status" value="1"/>
</dbReference>
<evidence type="ECO:0000313" key="11">
    <source>
        <dbReference type="Proteomes" id="UP001056109"/>
    </source>
</evidence>
<evidence type="ECO:0000256" key="5">
    <source>
        <dbReference type="ARBA" id="ARBA00022755"/>
    </source>
</evidence>
<gene>
    <name evidence="8" type="primary">purC</name>
    <name evidence="10" type="ORF">NG665_00860</name>
</gene>
<dbReference type="Proteomes" id="UP001056109">
    <property type="component" value="Chromosome"/>
</dbReference>
<evidence type="ECO:0000256" key="1">
    <source>
        <dbReference type="ARBA" id="ARBA00004672"/>
    </source>
</evidence>
<dbReference type="Gene3D" id="3.30.200.20">
    <property type="entry name" value="Phosphorylase Kinase, domain 1"/>
    <property type="match status" value="1"/>
</dbReference>
<evidence type="ECO:0000313" key="10">
    <source>
        <dbReference type="EMBL" id="USR79582.1"/>
    </source>
</evidence>
<protein>
    <recommendedName>
        <fullName evidence="8">Phosphoribosylaminoimidazole-succinocarboxamide synthase</fullName>
        <ecNumber evidence="8">6.3.2.6</ecNumber>
    </recommendedName>
    <alternativeName>
        <fullName evidence="8">SAICAR synthetase</fullName>
    </alternativeName>
</protein>
<accession>A0ABY5AHL0</accession>
<dbReference type="NCBIfam" id="NF010568">
    <property type="entry name" value="PRK13961.1"/>
    <property type="match status" value="1"/>
</dbReference>
<dbReference type="EMBL" id="CP099547">
    <property type="protein sequence ID" value="USR79582.1"/>
    <property type="molecule type" value="Genomic_DNA"/>
</dbReference>
<dbReference type="PROSITE" id="PS01058">
    <property type="entry name" value="SAICAR_SYNTHETASE_2"/>
    <property type="match status" value="1"/>
</dbReference>
<evidence type="ECO:0000256" key="3">
    <source>
        <dbReference type="ARBA" id="ARBA00022598"/>
    </source>
</evidence>
<evidence type="ECO:0000256" key="2">
    <source>
        <dbReference type="ARBA" id="ARBA00010190"/>
    </source>
</evidence>
<keyword evidence="11" id="KW-1185">Reference proteome</keyword>
<dbReference type="InterPro" id="IPR018236">
    <property type="entry name" value="SAICAR_synthetase_CS"/>
</dbReference>
<dbReference type="RefSeq" id="WP_252673451.1">
    <property type="nucleotide sequence ID" value="NZ_CP099547.1"/>
</dbReference>
<feature type="domain" description="SAICAR synthetase/ADE2 N-terminal" evidence="9">
    <location>
        <begin position="16"/>
        <end position="267"/>
    </location>
</feature>
<dbReference type="SUPFAM" id="SSF56104">
    <property type="entry name" value="SAICAR synthase-like"/>
    <property type="match status" value="1"/>
</dbReference>
<dbReference type="PANTHER" id="PTHR43700:SF1">
    <property type="entry name" value="PHOSPHORIBOSYLAMINOIMIDAZOLE-SUCCINOCARBOXAMIDE SYNTHASE"/>
    <property type="match status" value="1"/>
</dbReference>
<keyword evidence="4 8" id="KW-0547">Nucleotide-binding</keyword>
<proteinExistence type="inferred from homology"/>
<keyword evidence="6 8" id="KW-0067">ATP-binding</keyword>
<reference evidence="10" key="1">
    <citation type="submission" date="2022-06" db="EMBL/GenBank/DDBJ databases">
        <title>Complete Genome Sequence of Arcanobacterium pinnipediorum strain DSM 28752 isolated from a harbour seal.</title>
        <authorList>
            <person name="Borowiak M."/>
            <person name="Kreitlow A."/>
            <person name="Alssahen M."/>
            <person name="Malorny B."/>
            <person name="Laemmler C."/>
            <person name="Prenger-Berninghoff E."/>
            <person name="Siebert U."/>
            <person name="Ploetz M."/>
            <person name="Abdulmawjood A."/>
        </authorList>
    </citation>
    <scope>NUCLEOTIDE SEQUENCE</scope>
    <source>
        <strain evidence="10">DSM 28752</strain>
    </source>
</reference>
<comment type="pathway">
    <text evidence="1 8">Purine metabolism; IMP biosynthesis via de novo pathway; 5-amino-1-(5-phospho-D-ribosyl)imidazole-4-carboxamide from 5-amino-1-(5-phospho-D-ribosyl)imidazole-4-carboxylate: step 1/2.</text>
</comment>
<dbReference type="CDD" id="cd01414">
    <property type="entry name" value="SAICAR_synt_Sc"/>
    <property type="match status" value="1"/>
</dbReference>
<dbReference type="PANTHER" id="PTHR43700">
    <property type="entry name" value="PHOSPHORIBOSYLAMINOIMIDAZOLE-SUCCINOCARBOXAMIDE SYNTHASE"/>
    <property type="match status" value="1"/>
</dbReference>
<evidence type="ECO:0000256" key="6">
    <source>
        <dbReference type="ARBA" id="ARBA00022840"/>
    </source>
</evidence>
<evidence type="ECO:0000256" key="4">
    <source>
        <dbReference type="ARBA" id="ARBA00022741"/>
    </source>
</evidence>
<comment type="similarity">
    <text evidence="2 8">Belongs to the SAICAR synthetase family.</text>
</comment>
<dbReference type="InterPro" id="IPR028923">
    <property type="entry name" value="SAICAR_synt/ADE2_N"/>
</dbReference>
<dbReference type="EC" id="6.3.2.6" evidence="8"/>
<organism evidence="10 11">
    <name type="scientific">Arcanobacterium pinnipediorum</name>
    <dbReference type="NCBI Taxonomy" id="1503041"/>
    <lineage>
        <taxon>Bacteria</taxon>
        <taxon>Bacillati</taxon>
        <taxon>Actinomycetota</taxon>
        <taxon>Actinomycetes</taxon>
        <taxon>Actinomycetales</taxon>
        <taxon>Actinomycetaceae</taxon>
        <taxon>Arcanobacterium</taxon>
    </lineage>
</organism>
<comment type="catalytic activity">
    <reaction evidence="7 8">
        <text>5-amino-1-(5-phospho-D-ribosyl)imidazole-4-carboxylate + L-aspartate + ATP = (2S)-2-[5-amino-1-(5-phospho-beta-D-ribosyl)imidazole-4-carboxamido]succinate + ADP + phosphate + 2 H(+)</text>
        <dbReference type="Rhea" id="RHEA:22628"/>
        <dbReference type="ChEBI" id="CHEBI:15378"/>
        <dbReference type="ChEBI" id="CHEBI:29991"/>
        <dbReference type="ChEBI" id="CHEBI:30616"/>
        <dbReference type="ChEBI" id="CHEBI:43474"/>
        <dbReference type="ChEBI" id="CHEBI:58443"/>
        <dbReference type="ChEBI" id="CHEBI:77657"/>
        <dbReference type="ChEBI" id="CHEBI:456216"/>
        <dbReference type="EC" id="6.3.2.6"/>
    </reaction>
</comment>
<dbReference type="GO" id="GO:0004639">
    <property type="term" value="F:phosphoribosylaminoimidazolesuccinocarboxamide synthase activity"/>
    <property type="evidence" value="ECO:0007669"/>
    <property type="project" value="UniProtKB-EC"/>
</dbReference>
<evidence type="ECO:0000259" key="9">
    <source>
        <dbReference type="Pfam" id="PF01259"/>
    </source>
</evidence>
<dbReference type="HAMAP" id="MF_00137">
    <property type="entry name" value="SAICAR_synth"/>
    <property type="match status" value="1"/>
</dbReference>
<name>A0ABY5AHL0_9ACTO</name>
<sequence>MSGFAGGISIPGWSRIYAGKVRDMYIPIDQQWHDGHDTMLIVASDRISVQDRVIPSIIPGKGQLQTALTMWWFNQLDDIVPNHLSTMKVPDEVRGRAMIVQRLRMYPVECSVVGYMTAALYDEYQRTGSINGVELPQGLREGDKLPSPLFLPARKGAVQANDIDISFEDFAYIVGLELARAMRSISIDIYLRGHEMCARSGIVLADCKLEFGSSADAGDEEIVLADEVLTPDSATMWLAQDYAPGKPQIVMGKQFIGHWLRKCGWDRDAGTPPPPLPRHLVTTVKKRYETVYSMLTGEK</sequence>
<keyword evidence="5 8" id="KW-0658">Purine biosynthesis</keyword>
<evidence type="ECO:0000256" key="8">
    <source>
        <dbReference type="HAMAP-Rule" id="MF_00137"/>
    </source>
</evidence>
<keyword evidence="3 8" id="KW-0436">Ligase</keyword>